<evidence type="ECO:0000256" key="3">
    <source>
        <dbReference type="ARBA" id="ARBA00022630"/>
    </source>
</evidence>
<evidence type="ECO:0000256" key="4">
    <source>
        <dbReference type="ARBA" id="ARBA00022827"/>
    </source>
</evidence>
<dbReference type="Gene3D" id="2.40.110.10">
    <property type="entry name" value="Butyryl-CoA Dehydrogenase, subunit A, domain 2"/>
    <property type="match status" value="1"/>
</dbReference>
<dbReference type="GO" id="GO:0050660">
    <property type="term" value="F:flavin adenine dinucleotide binding"/>
    <property type="evidence" value="ECO:0007669"/>
    <property type="project" value="InterPro"/>
</dbReference>
<dbReference type="InterPro" id="IPR013786">
    <property type="entry name" value="AcylCoA_DH/ox_N"/>
</dbReference>
<keyword evidence="4 6" id="KW-0274">FAD</keyword>
<dbReference type="SUPFAM" id="SSF56645">
    <property type="entry name" value="Acyl-CoA dehydrogenase NM domain-like"/>
    <property type="match status" value="1"/>
</dbReference>
<dbReference type="SUPFAM" id="SSF47203">
    <property type="entry name" value="Acyl-CoA dehydrogenase C-terminal domain-like"/>
    <property type="match status" value="1"/>
</dbReference>
<comment type="caution">
    <text evidence="10">The sequence shown here is derived from an EMBL/GenBank/DDBJ whole genome shotgun (WGS) entry which is preliminary data.</text>
</comment>
<evidence type="ECO:0000313" key="10">
    <source>
        <dbReference type="EMBL" id="NDW04305.1"/>
    </source>
</evidence>
<dbReference type="InterPro" id="IPR036250">
    <property type="entry name" value="AcylCo_DH-like_C"/>
</dbReference>
<keyword evidence="3 6" id="KW-0285">Flavoprotein</keyword>
<gene>
    <name evidence="10" type="ORF">GTK09_07670</name>
</gene>
<evidence type="ECO:0000256" key="5">
    <source>
        <dbReference type="ARBA" id="ARBA00023002"/>
    </source>
</evidence>
<dbReference type="EMBL" id="JAAAMG010000005">
    <property type="protein sequence ID" value="NDW04305.1"/>
    <property type="molecule type" value="Genomic_DNA"/>
</dbReference>
<keyword evidence="11" id="KW-1185">Reference proteome</keyword>
<dbReference type="InterPro" id="IPR006091">
    <property type="entry name" value="Acyl-CoA_Oxase/DH_mid-dom"/>
</dbReference>
<dbReference type="Pfam" id="PF02771">
    <property type="entry name" value="Acyl-CoA_dh_N"/>
    <property type="match status" value="1"/>
</dbReference>
<evidence type="ECO:0000256" key="2">
    <source>
        <dbReference type="ARBA" id="ARBA00009347"/>
    </source>
</evidence>
<name>A0A6N9T293_9HYPH</name>
<proteinExistence type="inferred from homology"/>
<evidence type="ECO:0000256" key="1">
    <source>
        <dbReference type="ARBA" id="ARBA00001974"/>
    </source>
</evidence>
<dbReference type="AlphaFoldDB" id="A0A6N9T293"/>
<sequence length="382" mass="40600">MADKSFLDWPFFEERHRALAEEADGWAAANVPSLVDHHDVDGSCRRLVAAMGSAGFLAHAAPEDGRFDVRSLCILRETLARHDGLADFAFAMQGLGTGALTLSGSEALKERVMPGVRSGKTIAAFALTEPEAGSDVAEIALAATPAGNDMVRLDGEKTWISNGGIAGHYVVFARTGEAPGARGLSAFSVPADTSGLIVAERLETIAPHPLARLTFEDCRIPATNRIGEAGAGFKIAMATLDVFRSTVGAAALGFARRALDVTLERAQTRKLFDAPLADMQLTQTALAEMATAIDTSALLVYRAAWTRDAGAPRITREAAMAKMVATESAQEVIDRAVQLHGGEGVRSGSVPETLYREIRALRIYEGATEVQKLIIARQLLSS</sequence>
<organism evidence="10 11">
    <name type="scientific">Jiella pacifica</name>
    <dbReference type="NCBI Taxonomy" id="2696469"/>
    <lineage>
        <taxon>Bacteria</taxon>
        <taxon>Pseudomonadati</taxon>
        <taxon>Pseudomonadota</taxon>
        <taxon>Alphaproteobacteria</taxon>
        <taxon>Hyphomicrobiales</taxon>
        <taxon>Aurantimonadaceae</taxon>
        <taxon>Jiella</taxon>
    </lineage>
</organism>
<dbReference type="Pfam" id="PF02770">
    <property type="entry name" value="Acyl-CoA_dh_M"/>
    <property type="match status" value="1"/>
</dbReference>
<comment type="similarity">
    <text evidence="2 6">Belongs to the acyl-CoA dehydrogenase family.</text>
</comment>
<feature type="domain" description="Acyl-CoA dehydrogenase/oxidase N-terminal" evidence="9">
    <location>
        <begin position="14"/>
        <end position="120"/>
    </location>
</feature>
<evidence type="ECO:0000259" key="9">
    <source>
        <dbReference type="Pfam" id="PF02771"/>
    </source>
</evidence>
<keyword evidence="5 6" id="KW-0560">Oxidoreductase</keyword>
<dbReference type="InterPro" id="IPR009100">
    <property type="entry name" value="AcylCoA_DH/oxidase_NM_dom_sf"/>
</dbReference>
<dbReference type="InterPro" id="IPR009075">
    <property type="entry name" value="AcylCo_DH/oxidase_C"/>
</dbReference>
<feature type="domain" description="Acyl-CoA oxidase/dehydrogenase middle" evidence="8">
    <location>
        <begin position="124"/>
        <end position="218"/>
    </location>
</feature>
<dbReference type="RefSeq" id="WP_163462465.1">
    <property type="nucleotide sequence ID" value="NZ_JAAAMG010000005.1"/>
</dbReference>
<dbReference type="Gene3D" id="1.10.540.10">
    <property type="entry name" value="Acyl-CoA dehydrogenase/oxidase, N-terminal domain"/>
    <property type="match status" value="1"/>
</dbReference>
<evidence type="ECO:0000259" key="8">
    <source>
        <dbReference type="Pfam" id="PF02770"/>
    </source>
</evidence>
<dbReference type="FunFam" id="1.20.140.10:FF:000001">
    <property type="entry name" value="Acyl-CoA dehydrogenase"/>
    <property type="match status" value="1"/>
</dbReference>
<accession>A0A6N9T293</accession>
<comment type="cofactor">
    <cofactor evidence="1 6">
        <name>FAD</name>
        <dbReference type="ChEBI" id="CHEBI:57692"/>
    </cofactor>
</comment>
<dbReference type="InterPro" id="IPR037069">
    <property type="entry name" value="AcylCoA_DH/ox_N_sf"/>
</dbReference>
<evidence type="ECO:0000256" key="6">
    <source>
        <dbReference type="RuleBase" id="RU362125"/>
    </source>
</evidence>
<evidence type="ECO:0000313" key="11">
    <source>
        <dbReference type="Proteomes" id="UP000469011"/>
    </source>
</evidence>
<dbReference type="PANTHER" id="PTHR43884:SF22">
    <property type="entry name" value="BLR3437 PROTEIN"/>
    <property type="match status" value="1"/>
</dbReference>
<dbReference type="InterPro" id="IPR046373">
    <property type="entry name" value="Acyl-CoA_Oxase/DH_mid-dom_sf"/>
</dbReference>
<dbReference type="PANTHER" id="PTHR43884">
    <property type="entry name" value="ACYL-COA DEHYDROGENASE"/>
    <property type="match status" value="1"/>
</dbReference>
<dbReference type="GO" id="GO:0003995">
    <property type="term" value="F:acyl-CoA dehydrogenase activity"/>
    <property type="evidence" value="ECO:0007669"/>
    <property type="project" value="TreeGrafter"/>
</dbReference>
<reference evidence="10 11" key="1">
    <citation type="submission" date="2020-01" db="EMBL/GenBank/DDBJ databases">
        <title>Jiella pacifica sp. nov.</title>
        <authorList>
            <person name="Xue Z."/>
            <person name="Zhu S."/>
            <person name="Chen J."/>
            <person name="Yang J."/>
        </authorList>
    </citation>
    <scope>NUCLEOTIDE SEQUENCE [LARGE SCALE GENOMIC DNA]</scope>
    <source>
        <strain evidence="10 11">40Bstr34</strain>
    </source>
</reference>
<dbReference type="Gene3D" id="1.20.140.10">
    <property type="entry name" value="Butyryl-CoA Dehydrogenase, subunit A, domain 3"/>
    <property type="match status" value="1"/>
</dbReference>
<dbReference type="Pfam" id="PF00441">
    <property type="entry name" value="Acyl-CoA_dh_1"/>
    <property type="match status" value="1"/>
</dbReference>
<protein>
    <submittedName>
        <fullName evidence="10">Acyl-CoA dehydrogenase</fullName>
    </submittedName>
</protein>
<dbReference type="Proteomes" id="UP000469011">
    <property type="component" value="Unassembled WGS sequence"/>
</dbReference>
<evidence type="ECO:0000259" key="7">
    <source>
        <dbReference type="Pfam" id="PF00441"/>
    </source>
</evidence>
<feature type="domain" description="Acyl-CoA dehydrogenase/oxidase C-terminal" evidence="7">
    <location>
        <begin position="230"/>
        <end position="380"/>
    </location>
</feature>